<accession>A0A2X3J3Y9</accession>
<dbReference type="InterPro" id="IPR050469">
    <property type="entry name" value="Diguanylate_Cyclase"/>
</dbReference>
<dbReference type="PROSITE" id="PS50887">
    <property type="entry name" value="GGDEF"/>
    <property type="match status" value="1"/>
</dbReference>
<dbReference type="SMART" id="SM00267">
    <property type="entry name" value="GGDEF"/>
    <property type="match status" value="1"/>
</dbReference>
<dbReference type="InterPro" id="IPR029787">
    <property type="entry name" value="Nucleotide_cyclase"/>
</dbReference>
<dbReference type="InterPro" id="IPR000160">
    <property type="entry name" value="GGDEF_dom"/>
</dbReference>
<feature type="transmembrane region" description="Helical" evidence="6">
    <location>
        <begin position="79"/>
        <end position="101"/>
    </location>
</feature>
<dbReference type="SUPFAM" id="SSF55073">
    <property type="entry name" value="Nucleotide cyclase"/>
    <property type="match status" value="1"/>
</dbReference>
<keyword evidence="6" id="KW-0812">Transmembrane</keyword>
<evidence type="ECO:0000256" key="4">
    <source>
        <dbReference type="ARBA" id="ARBA00023134"/>
    </source>
</evidence>
<evidence type="ECO:0000256" key="1">
    <source>
        <dbReference type="ARBA" id="ARBA00001946"/>
    </source>
</evidence>
<dbReference type="NCBIfam" id="TIGR00254">
    <property type="entry name" value="GGDEF"/>
    <property type="match status" value="1"/>
</dbReference>
<proteinExistence type="predicted"/>
<reference evidence="8 9" key="1">
    <citation type="submission" date="2018-06" db="EMBL/GenBank/DDBJ databases">
        <authorList>
            <consortium name="Pathogen Informatics"/>
            <person name="Doyle S."/>
        </authorList>
    </citation>
    <scope>NUCLEOTIDE SEQUENCE [LARGE SCALE GENOMIC DNA]</scope>
    <source>
        <strain evidence="8 9">NCTC12120</strain>
    </source>
</reference>
<dbReference type="InterPro" id="IPR043128">
    <property type="entry name" value="Rev_trsase/Diguanyl_cyclase"/>
</dbReference>
<dbReference type="Pfam" id="PF00990">
    <property type="entry name" value="GGDEF"/>
    <property type="match status" value="1"/>
</dbReference>
<dbReference type="PANTHER" id="PTHR45138">
    <property type="entry name" value="REGULATORY COMPONENTS OF SENSORY TRANSDUCTION SYSTEM"/>
    <property type="match status" value="1"/>
</dbReference>
<evidence type="ECO:0000256" key="2">
    <source>
        <dbReference type="ARBA" id="ARBA00004665"/>
    </source>
</evidence>
<dbReference type="EC" id="2.7.7.65" evidence="3"/>
<protein>
    <recommendedName>
        <fullName evidence="3">diguanylate cyclase</fullName>
        <ecNumber evidence="3">2.7.7.65</ecNumber>
    </recommendedName>
</protein>
<keyword evidence="4" id="KW-0342">GTP-binding</keyword>
<feature type="domain" description="GGDEF" evidence="7">
    <location>
        <begin position="149"/>
        <end position="294"/>
    </location>
</feature>
<keyword evidence="8" id="KW-0808">Transferase</keyword>
<organism evidence="8 9">
    <name type="scientific">Cedecea neteri</name>
    <dbReference type="NCBI Taxonomy" id="158822"/>
    <lineage>
        <taxon>Bacteria</taxon>
        <taxon>Pseudomonadati</taxon>
        <taxon>Pseudomonadota</taxon>
        <taxon>Gammaproteobacteria</taxon>
        <taxon>Enterobacterales</taxon>
        <taxon>Enterobacteriaceae</taxon>
        <taxon>Cedecea</taxon>
    </lineage>
</organism>
<evidence type="ECO:0000313" key="9">
    <source>
        <dbReference type="Proteomes" id="UP000251197"/>
    </source>
</evidence>
<comment type="cofactor">
    <cofactor evidence="1">
        <name>Mg(2+)</name>
        <dbReference type="ChEBI" id="CHEBI:18420"/>
    </cofactor>
</comment>
<dbReference type="GO" id="GO:0005886">
    <property type="term" value="C:plasma membrane"/>
    <property type="evidence" value="ECO:0007669"/>
    <property type="project" value="TreeGrafter"/>
</dbReference>
<dbReference type="AlphaFoldDB" id="A0A2X3J3Y9"/>
<name>A0A2X3J3Y9_9ENTR</name>
<dbReference type="GO" id="GO:0043709">
    <property type="term" value="P:cell adhesion involved in single-species biofilm formation"/>
    <property type="evidence" value="ECO:0007669"/>
    <property type="project" value="TreeGrafter"/>
</dbReference>
<sequence length="294" mass="33228">MLFDRQFSLIATAADRVSPAPVFNAKQQAEIARSMESGEEGELRMDTRFVTWAKLMNFDGVLIKVHTLDEGVQGEFGRISIVLTVLWLLFTLMLFISWRVIRRLVNNMLTLQQTLSWRANYDTLTRLYNRGAFFDIAHGMAQTCQREEKPFSVIQLDLDFFKGINDRYGHHVGDKVLSHAAALLASSLREEDVAGRVGGKSFACCCRAPGFQRRRLLPNEFGTASIPKRCFYRPDRPSKSALRLGLAAHMSGTIMILSICSRLPTVGCTRRSRTAATRFVRRTDVPDVSGRYII</sequence>
<comment type="pathway">
    <text evidence="2">Purine metabolism; 3',5'-cyclic di-GMP biosynthesis.</text>
</comment>
<dbReference type="Proteomes" id="UP000251197">
    <property type="component" value="Unassembled WGS sequence"/>
</dbReference>
<comment type="catalytic activity">
    <reaction evidence="5">
        <text>2 GTP = 3',3'-c-di-GMP + 2 diphosphate</text>
        <dbReference type="Rhea" id="RHEA:24898"/>
        <dbReference type="ChEBI" id="CHEBI:33019"/>
        <dbReference type="ChEBI" id="CHEBI:37565"/>
        <dbReference type="ChEBI" id="CHEBI:58805"/>
        <dbReference type="EC" id="2.7.7.65"/>
    </reaction>
</comment>
<keyword evidence="6" id="KW-0472">Membrane</keyword>
<gene>
    <name evidence="8" type="primary">ycdT_2</name>
    <name evidence="8" type="ORF">NCTC12120_03892</name>
</gene>
<dbReference type="Gene3D" id="3.30.70.270">
    <property type="match status" value="1"/>
</dbReference>
<evidence type="ECO:0000256" key="6">
    <source>
        <dbReference type="SAM" id="Phobius"/>
    </source>
</evidence>
<keyword evidence="4" id="KW-0547">Nucleotide-binding</keyword>
<evidence type="ECO:0000313" key="8">
    <source>
        <dbReference type="EMBL" id="SQC90753.1"/>
    </source>
</evidence>
<evidence type="ECO:0000256" key="5">
    <source>
        <dbReference type="ARBA" id="ARBA00034247"/>
    </source>
</evidence>
<keyword evidence="8" id="KW-0548">Nucleotidyltransferase</keyword>
<dbReference type="GO" id="GO:1902201">
    <property type="term" value="P:negative regulation of bacterial-type flagellum-dependent cell motility"/>
    <property type="evidence" value="ECO:0007669"/>
    <property type="project" value="TreeGrafter"/>
</dbReference>
<evidence type="ECO:0000259" key="7">
    <source>
        <dbReference type="PROSITE" id="PS50887"/>
    </source>
</evidence>
<evidence type="ECO:0000256" key="3">
    <source>
        <dbReference type="ARBA" id="ARBA00012528"/>
    </source>
</evidence>
<dbReference type="EMBL" id="UAVU01000004">
    <property type="protein sequence ID" value="SQC90753.1"/>
    <property type="molecule type" value="Genomic_DNA"/>
</dbReference>
<dbReference type="PANTHER" id="PTHR45138:SF16">
    <property type="entry name" value="DIGUANYLATE CYCLASE DGCQ-RELATED"/>
    <property type="match status" value="1"/>
</dbReference>
<dbReference type="GO" id="GO:0052621">
    <property type="term" value="F:diguanylate cyclase activity"/>
    <property type="evidence" value="ECO:0007669"/>
    <property type="project" value="UniProtKB-EC"/>
</dbReference>
<dbReference type="CDD" id="cd01949">
    <property type="entry name" value="GGDEF"/>
    <property type="match status" value="1"/>
</dbReference>
<keyword evidence="6" id="KW-1133">Transmembrane helix</keyword>
<dbReference type="STRING" id="158822.LH23_19870"/>
<dbReference type="GO" id="GO:0005525">
    <property type="term" value="F:GTP binding"/>
    <property type="evidence" value="ECO:0007669"/>
    <property type="project" value="UniProtKB-KW"/>
</dbReference>